<dbReference type="GO" id="GO:0005643">
    <property type="term" value="C:nuclear pore"/>
    <property type="evidence" value="ECO:0007669"/>
    <property type="project" value="UniProtKB-SubCell"/>
</dbReference>
<dbReference type="GO" id="GO:0015031">
    <property type="term" value="P:protein transport"/>
    <property type="evidence" value="ECO:0007669"/>
    <property type="project" value="UniProtKB-KW"/>
</dbReference>
<dbReference type="InterPro" id="IPR024882">
    <property type="entry name" value="NUP58/p45/49"/>
</dbReference>
<dbReference type="EMBL" id="BFEA01000007">
    <property type="protein sequence ID" value="GBG59891.1"/>
    <property type="molecule type" value="Genomic_DNA"/>
</dbReference>
<dbReference type="GO" id="GO:0008139">
    <property type="term" value="F:nuclear localization sequence binding"/>
    <property type="evidence" value="ECO:0007669"/>
    <property type="project" value="InterPro"/>
</dbReference>
<dbReference type="AlphaFoldDB" id="A0A388JQ40"/>
<evidence type="ECO:0000256" key="2">
    <source>
        <dbReference type="ARBA" id="ARBA00022448"/>
    </source>
</evidence>
<gene>
    <name evidence="8" type="ORF">CBR_g66696</name>
</gene>
<evidence type="ECO:0000256" key="6">
    <source>
        <dbReference type="ARBA" id="ARBA00023132"/>
    </source>
</evidence>
<keyword evidence="2" id="KW-0813">Transport</keyword>
<dbReference type="Proteomes" id="UP000265515">
    <property type="component" value="Unassembled WGS sequence"/>
</dbReference>
<evidence type="ECO:0000256" key="4">
    <source>
        <dbReference type="ARBA" id="ARBA00022927"/>
    </source>
</evidence>
<evidence type="ECO:0000256" key="5">
    <source>
        <dbReference type="ARBA" id="ARBA00023010"/>
    </source>
</evidence>
<protein>
    <submittedName>
        <fullName evidence="8">Uncharacterized protein</fullName>
    </submittedName>
</protein>
<evidence type="ECO:0000256" key="1">
    <source>
        <dbReference type="ARBA" id="ARBA00004567"/>
    </source>
</evidence>
<comment type="subcellular location">
    <subcellularLocation>
        <location evidence="1">Nucleus</location>
        <location evidence="1">Nuclear pore complex</location>
    </subcellularLocation>
</comment>
<accession>A0A388JQ40</accession>
<reference evidence="8 9" key="1">
    <citation type="journal article" date="2018" name="Cell">
        <title>The Chara Genome: Secondary Complexity and Implications for Plant Terrestrialization.</title>
        <authorList>
            <person name="Nishiyama T."/>
            <person name="Sakayama H."/>
            <person name="Vries J.D."/>
            <person name="Buschmann H."/>
            <person name="Saint-Marcoux D."/>
            <person name="Ullrich K.K."/>
            <person name="Haas F.B."/>
            <person name="Vanderstraeten L."/>
            <person name="Becker D."/>
            <person name="Lang D."/>
            <person name="Vosolsobe S."/>
            <person name="Rombauts S."/>
            <person name="Wilhelmsson P.K.I."/>
            <person name="Janitza P."/>
            <person name="Kern R."/>
            <person name="Heyl A."/>
            <person name="Rumpler F."/>
            <person name="Villalobos L.I.A.C."/>
            <person name="Clay J.M."/>
            <person name="Skokan R."/>
            <person name="Toyoda A."/>
            <person name="Suzuki Y."/>
            <person name="Kagoshima H."/>
            <person name="Schijlen E."/>
            <person name="Tajeshwar N."/>
            <person name="Catarino B."/>
            <person name="Hetherington A.J."/>
            <person name="Saltykova A."/>
            <person name="Bonnot C."/>
            <person name="Breuninger H."/>
            <person name="Symeonidi A."/>
            <person name="Radhakrishnan G.V."/>
            <person name="Van Nieuwerburgh F."/>
            <person name="Deforce D."/>
            <person name="Chang C."/>
            <person name="Karol K.G."/>
            <person name="Hedrich R."/>
            <person name="Ulvskov P."/>
            <person name="Glockner G."/>
            <person name="Delwiche C.F."/>
            <person name="Petrasek J."/>
            <person name="Van de Peer Y."/>
            <person name="Friml J."/>
            <person name="Beilby M."/>
            <person name="Dolan L."/>
            <person name="Kohara Y."/>
            <person name="Sugano S."/>
            <person name="Fujiyama A."/>
            <person name="Delaux P.-M."/>
            <person name="Quint M."/>
            <person name="TheiBen G."/>
            <person name="Hagemann M."/>
            <person name="Harholt J."/>
            <person name="Dunand C."/>
            <person name="Zachgo S."/>
            <person name="Langdale J."/>
            <person name="Maumus F."/>
            <person name="Straeten D.V.D."/>
            <person name="Gould S.B."/>
            <person name="Rensing S.A."/>
        </authorList>
    </citation>
    <scope>NUCLEOTIDE SEQUENCE [LARGE SCALE GENOMIC DNA]</scope>
    <source>
        <strain evidence="8 9">S276</strain>
    </source>
</reference>
<evidence type="ECO:0000313" key="9">
    <source>
        <dbReference type="Proteomes" id="UP000265515"/>
    </source>
</evidence>
<dbReference type="OMA" id="VESIHQD"/>
<organism evidence="8 9">
    <name type="scientific">Chara braunii</name>
    <name type="common">Braun's stonewort</name>
    <dbReference type="NCBI Taxonomy" id="69332"/>
    <lineage>
        <taxon>Eukaryota</taxon>
        <taxon>Viridiplantae</taxon>
        <taxon>Streptophyta</taxon>
        <taxon>Charophyceae</taxon>
        <taxon>Charales</taxon>
        <taxon>Characeae</taxon>
        <taxon>Chara</taxon>
    </lineage>
</organism>
<evidence type="ECO:0000256" key="7">
    <source>
        <dbReference type="ARBA" id="ARBA00023242"/>
    </source>
</evidence>
<dbReference type="GO" id="GO:0017056">
    <property type="term" value="F:structural constituent of nuclear pore"/>
    <property type="evidence" value="ECO:0007669"/>
    <property type="project" value="InterPro"/>
</dbReference>
<dbReference type="Gramene" id="GBG59891">
    <property type="protein sequence ID" value="GBG59891"/>
    <property type="gene ID" value="CBR_g66696"/>
</dbReference>
<proteinExistence type="predicted"/>
<keyword evidence="4" id="KW-0653">Protein transport</keyword>
<name>A0A388JQ40_CHABU</name>
<keyword evidence="5" id="KW-0811">Translocation</keyword>
<dbReference type="Gene3D" id="6.10.140.1350">
    <property type="match status" value="1"/>
</dbReference>
<sequence length="268" mass="27814">MCALEERTGAYSYQQRVQKLEHLLVHSRSPGRYPGGSTRSMEDGNAVSAMDAIGGGDSPILESPPAALSNVHDLFFHVAAREEALHSLVQTGKTAYSCERRRRADERDLLIDADRSETLKKAKSRNPHGLQAGLMTAPPAQGVAGQGALQGTMSSIGPGFTITNHSFGNMSSSCRQGASTPDTTRATTTGLFGAASMLATGTASSSPLFGGPVTSATSAASTSGSLFLSTAAAASGGHLFSTPSGCTTGALFGMSTFGRIFKRKVWHL</sequence>
<keyword evidence="6" id="KW-0906">Nuclear pore complex</keyword>
<dbReference type="STRING" id="69332.A0A388JQ40"/>
<dbReference type="GO" id="GO:0051028">
    <property type="term" value="P:mRNA transport"/>
    <property type="evidence" value="ECO:0007669"/>
    <property type="project" value="UniProtKB-KW"/>
</dbReference>
<keyword evidence="9" id="KW-1185">Reference proteome</keyword>
<comment type="caution">
    <text evidence="8">The sequence shown here is derived from an EMBL/GenBank/DDBJ whole genome shotgun (WGS) entry which is preliminary data.</text>
</comment>
<keyword evidence="3" id="KW-0509">mRNA transport</keyword>
<dbReference type="PANTHER" id="PTHR13437:SF2">
    <property type="entry name" value="NUCLEOPORIN P58_P45"/>
    <property type="match status" value="1"/>
</dbReference>
<dbReference type="PANTHER" id="PTHR13437">
    <property type="entry name" value="NUCLEOPORIN P58/P45 NUCLEOPORIN-LIKE PROTEIN 1"/>
    <property type="match status" value="1"/>
</dbReference>
<keyword evidence="7" id="KW-0539">Nucleus</keyword>
<evidence type="ECO:0000256" key="3">
    <source>
        <dbReference type="ARBA" id="ARBA00022816"/>
    </source>
</evidence>
<evidence type="ECO:0000313" key="8">
    <source>
        <dbReference type="EMBL" id="GBG59891.1"/>
    </source>
</evidence>